<keyword evidence="8" id="KW-1185">Reference proteome</keyword>
<feature type="signal peptide" evidence="6">
    <location>
        <begin position="1"/>
        <end position="25"/>
    </location>
</feature>
<protein>
    <recommendedName>
        <fullName evidence="9">S-protein homolog</fullName>
    </recommendedName>
</protein>
<evidence type="ECO:0008006" key="9">
    <source>
        <dbReference type="Google" id="ProtNLM"/>
    </source>
</evidence>
<keyword evidence="3" id="KW-0713">Self-incompatibility</keyword>
<organism evidence="7 8">
    <name type="scientific">Malus domestica</name>
    <name type="common">Apple</name>
    <name type="synonym">Pyrus malus</name>
    <dbReference type="NCBI Taxonomy" id="3750"/>
    <lineage>
        <taxon>Eukaryota</taxon>
        <taxon>Viridiplantae</taxon>
        <taxon>Streptophyta</taxon>
        <taxon>Embryophyta</taxon>
        <taxon>Tracheophyta</taxon>
        <taxon>Spermatophyta</taxon>
        <taxon>Magnoliopsida</taxon>
        <taxon>eudicotyledons</taxon>
        <taxon>Gunneridae</taxon>
        <taxon>Pentapetalae</taxon>
        <taxon>rosids</taxon>
        <taxon>fabids</taxon>
        <taxon>Rosales</taxon>
        <taxon>Rosaceae</taxon>
        <taxon>Amygdaloideae</taxon>
        <taxon>Maleae</taxon>
        <taxon>Malus</taxon>
    </lineage>
</organism>
<dbReference type="EMBL" id="RDQH01000331">
    <property type="protein sequence ID" value="RXH98121.1"/>
    <property type="molecule type" value="Genomic_DNA"/>
</dbReference>
<dbReference type="GO" id="GO:0060320">
    <property type="term" value="P:rejection of self pollen"/>
    <property type="evidence" value="ECO:0007669"/>
    <property type="project" value="UniProtKB-KW"/>
</dbReference>
<comment type="subcellular location">
    <subcellularLocation>
        <location evidence="1">Secreted</location>
    </subcellularLocation>
</comment>
<dbReference type="AlphaFoldDB" id="A0A498JY72"/>
<dbReference type="InterPro" id="IPR010264">
    <property type="entry name" value="Self-incomp_S1"/>
</dbReference>
<evidence type="ECO:0000256" key="2">
    <source>
        <dbReference type="ARBA" id="ARBA00005581"/>
    </source>
</evidence>
<accession>A0A498JY72</accession>
<evidence type="ECO:0000256" key="5">
    <source>
        <dbReference type="ARBA" id="ARBA00022729"/>
    </source>
</evidence>
<dbReference type="Pfam" id="PF05938">
    <property type="entry name" value="Self-incomp_S1"/>
    <property type="match status" value="1"/>
</dbReference>
<proteinExistence type="inferred from homology"/>
<comment type="similarity">
    <text evidence="2">Belongs to the plant self-incompatibility (S1) protein family.</text>
</comment>
<dbReference type="Proteomes" id="UP000290289">
    <property type="component" value="Chromosome 5"/>
</dbReference>
<feature type="chain" id="PRO_5019786282" description="S-protein homolog" evidence="6">
    <location>
        <begin position="26"/>
        <end position="307"/>
    </location>
</feature>
<evidence type="ECO:0000256" key="3">
    <source>
        <dbReference type="ARBA" id="ARBA00022471"/>
    </source>
</evidence>
<dbReference type="PANTHER" id="PTHR31232">
    <property type="match status" value="1"/>
</dbReference>
<evidence type="ECO:0000313" key="8">
    <source>
        <dbReference type="Proteomes" id="UP000290289"/>
    </source>
</evidence>
<reference evidence="7 8" key="1">
    <citation type="submission" date="2018-10" db="EMBL/GenBank/DDBJ databases">
        <title>A high-quality apple genome assembly.</title>
        <authorList>
            <person name="Hu J."/>
        </authorList>
    </citation>
    <scope>NUCLEOTIDE SEQUENCE [LARGE SCALE GENOMIC DNA]</scope>
    <source>
        <strain evidence="8">cv. HFTH1</strain>
        <tissue evidence="7">Young leaf</tissue>
    </source>
</reference>
<evidence type="ECO:0000256" key="6">
    <source>
        <dbReference type="SAM" id="SignalP"/>
    </source>
</evidence>
<comment type="caution">
    <text evidence="7">The sequence shown here is derived from an EMBL/GenBank/DDBJ whole genome shotgun (WGS) entry which is preliminary data.</text>
</comment>
<sequence>MRTFSGYLVFLLAVTLLAMAAQCNANFPYYFGDFKVNVRNELTERGGDEYSTYMDIQCSSGDDNIEDKRIAKGKTFTISFHTTILGLTTWDCDITRYIYGGVHNLFNCGYSFLRMCDFRECNWIVKNDALYLQDIPNKKYVKMETLDKPKLVAKDQKEEKVLFKFSNIRVLVLAFAIATSPSLCFPSTKSEVFPVFIKWMYILSTDWGTKRACSSIANPKTMIWGFRISQQGLIPLGFQNKLFTLYSVLTISAQHAALKVFWQDIYLFEKCNWKNCIWIAKDDGIYIKKKKFANDSDEFSKKWEEGC</sequence>
<gene>
    <name evidence="7" type="ORF">DVH24_010446</name>
</gene>
<keyword evidence="5 6" id="KW-0732">Signal</keyword>
<evidence type="ECO:0000256" key="4">
    <source>
        <dbReference type="ARBA" id="ARBA00022525"/>
    </source>
</evidence>
<dbReference type="PANTHER" id="PTHR31232:SF172">
    <property type="entry name" value="S-PROTEIN HOMOLOG"/>
    <property type="match status" value="1"/>
</dbReference>
<keyword evidence="4" id="KW-0964">Secreted</keyword>
<name>A0A498JY72_MALDO</name>
<evidence type="ECO:0000256" key="1">
    <source>
        <dbReference type="ARBA" id="ARBA00004613"/>
    </source>
</evidence>
<evidence type="ECO:0000313" key="7">
    <source>
        <dbReference type="EMBL" id="RXH98121.1"/>
    </source>
</evidence>
<dbReference type="GO" id="GO:0005576">
    <property type="term" value="C:extracellular region"/>
    <property type="evidence" value="ECO:0007669"/>
    <property type="project" value="UniProtKB-SubCell"/>
</dbReference>